<reference evidence="2 3" key="1">
    <citation type="submission" date="2015-05" db="EMBL/GenBank/DDBJ databases">
        <title>Distinctive expansion of gene families associated with plant cell wall degradation and secondary metabolism in the genomes of grapevine trunk pathogens.</title>
        <authorList>
            <person name="Lawrence D.P."/>
            <person name="Travadon R."/>
            <person name="Rolshausen P.E."/>
            <person name="Baumgartner K."/>
        </authorList>
    </citation>
    <scope>NUCLEOTIDE SEQUENCE [LARGE SCALE GENOMIC DNA]</scope>
    <source>
        <strain evidence="2">DA912</strain>
    </source>
</reference>
<evidence type="ECO:0000256" key="1">
    <source>
        <dbReference type="SAM" id="MobiDB-lite"/>
    </source>
</evidence>
<feature type="region of interest" description="Disordered" evidence="1">
    <location>
        <begin position="247"/>
        <end position="453"/>
    </location>
</feature>
<feature type="compositionally biased region" description="Polar residues" evidence="1">
    <location>
        <begin position="86"/>
        <end position="96"/>
    </location>
</feature>
<accession>A0A0G2F8G7</accession>
<feature type="region of interest" description="Disordered" evidence="1">
    <location>
        <begin position="67"/>
        <end position="152"/>
    </location>
</feature>
<proteinExistence type="predicted"/>
<keyword evidence="3" id="KW-1185">Reference proteome</keyword>
<name>A0A0G2F8G7_9PEZI</name>
<organism evidence="2 3">
    <name type="scientific">Diaporthe ampelina</name>
    <dbReference type="NCBI Taxonomy" id="1214573"/>
    <lineage>
        <taxon>Eukaryota</taxon>
        <taxon>Fungi</taxon>
        <taxon>Dikarya</taxon>
        <taxon>Ascomycota</taxon>
        <taxon>Pezizomycotina</taxon>
        <taxon>Sordariomycetes</taxon>
        <taxon>Sordariomycetidae</taxon>
        <taxon>Diaporthales</taxon>
        <taxon>Diaporthaceae</taxon>
        <taxon>Diaporthe</taxon>
    </lineage>
</organism>
<evidence type="ECO:0000313" key="2">
    <source>
        <dbReference type="EMBL" id="KKY30992.1"/>
    </source>
</evidence>
<feature type="compositionally biased region" description="Basic residues" evidence="1">
    <location>
        <begin position="115"/>
        <end position="128"/>
    </location>
</feature>
<sequence length="453" mass="49632">MADGPPPEGPSQGDADNSGPTTGQGDVEALDDPVGIPLLQRLEQQKAGEIDFDRDFGFIKNEEDLEQRLREHEIMNDKPETRSDYPTDSEAQQQFVLSVGKAILNMDRATDTRSKDRKRSKKSKKSRSKSNADARDEDDTDEDDLDDDDEEAEKDSIAVNFLKSLKLAEVELTMSRDVQEGRLSRSTFGSQKLKFIHFDTWRDRIDCIIESLETTKTVARAVIRDGDLRIKDFVASPKETTDRIRKNKVANDGKAKEKDAAKKAKERALREEKRRLRSSIAAQALAAARSAEVRPAGQHGHPGSRGYNPQRHPEVLGFLPESVRKDLSPSAPAGGSSPKTSQSPCQSSPATTTGRPLAGQSFLAAEPQRGFRGLSFLGGPPLEGGILSSRSSVKKRPRPSSHTQEGGPGPSTGGTSATTTTRKRQRQSSAKEGTSRSANYAEHNYDDGYEGEE</sequence>
<feature type="compositionally biased region" description="Acidic residues" evidence="1">
    <location>
        <begin position="135"/>
        <end position="152"/>
    </location>
</feature>
<feature type="compositionally biased region" description="Low complexity" evidence="1">
    <location>
        <begin position="278"/>
        <end position="290"/>
    </location>
</feature>
<feature type="compositionally biased region" description="Polar residues" evidence="1">
    <location>
        <begin position="427"/>
        <end position="438"/>
    </location>
</feature>
<feature type="compositionally biased region" description="Polar residues" evidence="1">
    <location>
        <begin position="339"/>
        <end position="354"/>
    </location>
</feature>
<reference evidence="2 3" key="2">
    <citation type="submission" date="2015-05" db="EMBL/GenBank/DDBJ databases">
        <authorList>
            <person name="Morales-Cruz A."/>
            <person name="Amrine K.C."/>
            <person name="Cantu D."/>
        </authorList>
    </citation>
    <scope>NUCLEOTIDE SEQUENCE [LARGE SCALE GENOMIC DNA]</scope>
    <source>
        <strain evidence="2">DA912</strain>
    </source>
</reference>
<feature type="region of interest" description="Disordered" evidence="1">
    <location>
        <begin position="1"/>
        <end position="35"/>
    </location>
</feature>
<comment type="caution">
    <text evidence="2">The sequence shown here is derived from an EMBL/GenBank/DDBJ whole genome shotgun (WGS) entry which is preliminary data.</text>
</comment>
<dbReference type="OrthoDB" id="4851482at2759"/>
<evidence type="ECO:0000313" key="3">
    <source>
        <dbReference type="Proteomes" id="UP000034680"/>
    </source>
</evidence>
<dbReference type="AlphaFoldDB" id="A0A0G2F8G7"/>
<feature type="compositionally biased region" description="Basic and acidic residues" evidence="1">
    <location>
        <begin position="247"/>
        <end position="274"/>
    </location>
</feature>
<dbReference type="Proteomes" id="UP000034680">
    <property type="component" value="Unassembled WGS sequence"/>
</dbReference>
<gene>
    <name evidence="2" type="ORF">UCDDA912_g09058</name>
</gene>
<dbReference type="EMBL" id="LCUC01000425">
    <property type="protein sequence ID" value="KKY30992.1"/>
    <property type="molecule type" value="Genomic_DNA"/>
</dbReference>
<protein>
    <submittedName>
        <fullName evidence="2">Uncharacterized protein</fullName>
    </submittedName>
</protein>
<feature type="compositionally biased region" description="Basic and acidic residues" evidence="1">
    <location>
        <begin position="67"/>
        <end position="85"/>
    </location>
</feature>
<feature type="compositionally biased region" description="Low complexity" evidence="1">
    <location>
        <begin position="328"/>
        <end position="338"/>
    </location>
</feature>
<feature type="compositionally biased region" description="Polar residues" evidence="1">
    <location>
        <begin position="14"/>
        <end position="24"/>
    </location>
</feature>